<dbReference type="GO" id="GO:0016491">
    <property type="term" value="F:oxidoreductase activity"/>
    <property type="evidence" value="ECO:0007669"/>
    <property type="project" value="UniProtKB-KW"/>
</dbReference>
<name>A0A7X2ZDM1_9BACL</name>
<dbReference type="GO" id="GO:0071949">
    <property type="term" value="F:FAD binding"/>
    <property type="evidence" value="ECO:0007669"/>
    <property type="project" value="InterPro"/>
</dbReference>
<dbReference type="InterPro" id="IPR002938">
    <property type="entry name" value="FAD-bd"/>
</dbReference>
<dbReference type="Proteomes" id="UP000450917">
    <property type="component" value="Unassembled WGS sequence"/>
</dbReference>
<proteinExistence type="predicted"/>
<evidence type="ECO:0000313" key="4">
    <source>
        <dbReference type="Proteomes" id="UP000450917"/>
    </source>
</evidence>
<sequence>MTHRMIETDVCVAGGGPAGLFVGLLLAKAGVRVTVLESHDNFDREYRGEVLQPRFLQLLQQLNLRDYIESFPGAKVRQGTLFYKNKRMGSFSFEDVSGAFPYALWMPQPVLLQALYDKARTFPSFEMLFHAPVKQLLHEGDRIAGVVAETADGPLEVRARLTVGADGRFSAVRKLGGFEIEYEHYAGDLVWFTVPKPADWGEELRMLITDGHGYIVLPKYPNLLQVGIAVPAAEWKEIKAHGIEPLRQELLAAHPAFRDFAESLTDFKPFVLLQAKDFYVREWAKNGCLLVGDAAHCASPAGAVGVSLSVTTAVVAADVIYDALRDRDCSGGRLAAVQKCRDREIRSIHSMQDRAAKLMFSSSPFIRTWAPMFISFAAKTKLIRFVQRRLLVLPEPLAIHERFMF</sequence>
<gene>
    <name evidence="3" type="ORF">GNP93_20315</name>
</gene>
<reference evidence="3 4" key="1">
    <citation type="submission" date="2019-11" db="EMBL/GenBank/DDBJ databases">
        <title>Draft genome sequences of five Paenibacillus species of dairy origin.</title>
        <authorList>
            <person name="Olajide A.M."/>
            <person name="Chen S."/>
            <person name="Lapointe G."/>
        </authorList>
    </citation>
    <scope>NUCLEOTIDE SEQUENCE [LARGE SCALE GENOMIC DNA]</scope>
    <source>
        <strain evidence="3 4">2CS3</strain>
    </source>
</reference>
<evidence type="ECO:0000256" key="1">
    <source>
        <dbReference type="ARBA" id="ARBA00023002"/>
    </source>
</evidence>
<keyword evidence="1" id="KW-0560">Oxidoreductase</keyword>
<feature type="domain" description="FAD-binding" evidence="2">
    <location>
        <begin position="7"/>
        <end position="326"/>
    </location>
</feature>
<dbReference type="PANTHER" id="PTHR43476">
    <property type="entry name" value="3-(3-HYDROXY-PHENYL)PROPIONATE/3-HYDROXYCINNAMIC ACID HYDROXYLASE"/>
    <property type="match status" value="1"/>
</dbReference>
<comment type="caution">
    <text evidence="3">The sequence shown here is derived from an EMBL/GenBank/DDBJ whole genome shotgun (WGS) entry which is preliminary data.</text>
</comment>
<protein>
    <recommendedName>
        <fullName evidence="2">FAD-binding domain-containing protein</fullName>
    </recommendedName>
</protein>
<dbReference type="Gene3D" id="3.50.50.60">
    <property type="entry name" value="FAD/NAD(P)-binding domain"/>
    <property type="match status" value="1"/>
</dbReference>
<organism evidence="3 4">
    <name type="scientific">Paenibacillus validus</name>
    <dbReference type="NCBI Taxonomy" id="44253"/>
    <lineage>
        <taxon>Bacteria</taxon>
        <taxon>Bacillati</taxon>
        <taxon>Bacillota</taxon>
        <taxon>Bacilli</taxon>
        <taxon>Bacillales</taxon>
        <taxon>Paenibacillaceae</taxon>
        <taxon>Paenibacillus</taxon>
    </lineage>
</organism>
<dbReference type="InterPro" id="IPR036188">
    <property type="entry name" value="FAD/NAD-bd_sf"/>
</dbReference>
<dbReference type="PRINTS" id="PR00420">
    <property type="entry name" value="RNGMNOXGNASE"/>
</dbReference>
<keyword evidence="4" id="KW-1185">Reference proteome</keyword>
<dbReference type="Pfam" id="PF01494">
    <property type="entry name" value="FAD_binding_3"/>
    <property type="match status" value="1"/>
</dbReference>
<dbReference type="InterPro" id="IPR050631">
    <property type="entry name" value="PheA/TfdB_FAD_monoxygenase"/>
</dbReference>
<accession>A0A7X2ZDM1</accession>
<dbReference type="RefSeq" id="WP_155615417.1">
    <property type="nucleotide sequence ID" value="NZ_WNZX01000020.1"/>
</dbReference>
<dbReference type="AlphaFoldDB" id="A0A7X2ZDM1"/>
<dbReference type="SUPFAM" id="SSF51905">
    <property type="entry name" value="FAD/NAD(P)-binding domain"/>
    <property type="match status" value="1"/>
</dbReference>
<evidence type="ECO:0000313" key="3">
    <source>
        <dbReference type="EMBL" id="MUG72988.1"/>
    </source>
</evidence>
<dbReference type="EMBL" id="WNZX01000020">
    <property type="protein sequence ID" value="MUG72988.1"/>
    <property type="molecule type" value="Genomic_DNA"/>
</dbReference>
<dbReference type="PANTHER" id="PTHR43476:SF5">
    <property type="entry name" value="FAD-DEPENDENT MONOOXYGENASE"/>
    <property type="match status" value="1"/>
</dbReference>
<evidence type="ECO:0000259" key="2">
    <source>
        <dbReference type="Pfam" id="PF01494"/>
    </source>
</evidence>